<feature type="binding site" evidence="3">
    <location>
        <position position="73"/>
    </location>
    <ligand>
        <name>ATP</name>
        <dbReference type="ChEBI" id="CHEBI:30616"/>
    </ligand>
</feature>
<dbReference type="Pfam" id="PF00069">
    <property type="entry name" value="Pkinase"/>
    <property type="match status" value="1"/>
</dbReference>
<dbReference type="PROSITE" id="PS50011">
    <property type="entry name" value="PROTEIN_KINASE_DOM"/>
    <property type="match status" value="1"/>
</dbReference>
<evidence type="ECO:0000259" key="4">
    <source>
        <dbReference type="PROSITE" id="PS50011"/>
    </source>
</evidence>
<dbReference type="InterPro" id="IPR011009">
    <property type="entry name" value="Kinase-like_dom_sf"/>
</dbReference>
<dbReference type="InterPro" id="IPR017441">
    <property type="entry name" value="Protein_kinase_ATP_BS"/>
</dbReference>
<dbReference type="InterPro" id="IPR042095">
    <property type="entry name" value="SUMF_sf"/>
</dbReference>
<dbReference type="Gene3D" id="3.90.1580.10">
    <property type="entry name" value="paralog of FGE (formylglycine-generating enzyme)"/>
    <property type="match status" value="1"/>
</dbReference>
<dbReference type="Gene3D" id="1.10.510.10">
    <property type="entry name" value="Transferase(Phosphotransferase) domain 1"/>
    <property type="match status" value="1"/>
</dbReference>
<dbReference type="Proteomes" id="UP001231370">
    <property type="component" value="Unassembled WGS sequence"/>
</dbReference>
<evidence type="ECO:0000256" key="1">
    <source>
        <dbReference type="ARBA" id="ARBA00022741"/>
    </source>
</evidence>
<dbReference type="PANTHER" id="PTHR23150:SF19">
    <property type="entry name" value="FORMYLGLYCINE-GENERATING ENZYME"/>
    <property type="match status" value="1"/>
</dbReference>
<keyword evidence="2 3" id="KW-0067">ATP-binding</keyword>
<keyword evidence="6" id="KW-1185">Reference proteome</keyword>
<dbReference type="SUPFAM" id="SSF56436">
    <property type="entry name" value="C-type lectin-like"/>
    <property type="match status" value="1"/>
</dbReference>
<dbReference type="Gene3D" id="3.30.200.20">
    <property type="entry name" value="Phosphorylase Kinase, domain 1"/>
    <property type="match status" value="1"/>
</dbReference>
<gene>
    <name evidence="5" type="ORF">PJF56_07430</name>
</gene>
<sequence>MRCLNCHTDGLPLNTETCPNCGVHIPSLHRNLLKPGTRLKGGEYEIDYGLGQGGFGITYRGIHTRLEKVVAIKEYFPQEQVVRNGATGKITVPRTQEEEFQRGKARFFKEAKTLAQINDANVVRIDDFFEEGDTAYLVMELIQGNSLKQILGQKRLSANEIERVMAQVVAGLGAVHEKKVYHLDLKPDNLMVTADGVVKLIDFGAAKQVLATVTRKSTRLFTEGYTAPEVMGDGAIGAFSDIFELGMILHEMVAGELPPSAISRLLVNKGWQPKDIPEPWLGLLKSALPMEPTERAQDVRRWWQSGSKRGGKSRVVRETPAAGKEKLEVFRFEVLTVNRRGKIVKRENGEAQYFREDLGEGIFLDMVAIPGGTFLMGSPPEEKGRRDSESPQHSVTVEPFYMGKFEVTQAQWRRVASFPQVKRALESNPSHFKGESLPVERVSWYDCEEFCARLSQYTGNSYRLPSEAEWEYGCRAGTTTPFHFGETLTTNLANFNGSSSTYADEPTGEYRRKTTPVGSFPPNGFGLYDMHGNLWEWCGDHLHDNYNNAPTDGSIWLSSDEETRRLVRGGSWNNNSGNCRSRYRSSPAADNWYWFFGFRVVCPLAMTT</sequence>
<dbReference type="PANTHER" id="PTHR23150">
    <property type="entry name" value="SULFATASE MODIFYING FACTOR 1, 2"/>
    <property type="match status" value="1"/>
</dbReference>
<dbReference type="PROSITE" id="PS00108">
    <property type="entry name" value="PROTEIN_KINASE_ST"/>
    <property type="match status" value="1"/>
</dbReference>
<evidence type="ECO:0000256" key="2">
    <source>
        <dbReference type="ARBA" id="ARBA00022840"/>
    </source>
</evidence>
<feature type="domain" description="Protein kinase" evidence="4">
    <location>
        <begin position="44"/>
        <end position="307"/>
    </location>
</feature>
<evidence type="ECO:0000256" key="3">
    <source>
        <dbReference type="PROSITE-ProRule" id="PRU10141"/>
    </source>
</evidence>
<dbReference type="RefSeq" id="WP_283762001.1">
    <property type="nucleotide sequence ID" value="NZ_JAQPOK010000063.1"/>
</dbReference>
<name>A0ABT7BHN7_9CYAN</name>
<evidence type="ECO:0000313" key="5">
    <source>
        <dbReference type="EMBL" id="MDJ1178689.1"/>
    </source>
</evidence>
<accession>A0ABT7BHN7</accession>
<dbReference type="InterPro" id="IPR005532">
    <property type="entry name" value="SUMF_dom"/>
</dbReference>
<dbReference type="InterPro" id="IPR008271">
    <property type="entry name" value="Ser/Thr_kinase_AS"/>
</dbReference>
<keyword evidence="5" id="KW-0808">Transferase</keyword>
<comment type="caution">
    <text evidence="5">The sequence shown here is derived from an EMBL/GenBank/DDBJ whole genome shotgun (WGS) entry which is preliminary data.</text>
</comment>
<dbReference type="InterPro" id="IPR051043">
    <property type="entry name" value="Sulfatase_Mod_Factor_Kinase"/>
</dbReference>
<keyword evidence="5" id="KW-0418">Kinase</keyword>
<reference evidence="5 6" key="1">
    <citation type="submission" date="2023-01" db="EMBL/GenBank/DDBJ databases">
        <title>Novel diversity within Roseofilum (Cyanobacteria; Desertifilaceae) from marine benthic mats with descriptions of four novel species.</title>
        <authorList>
            <person name="Wang Y."/>
            <person name="Berthold D.E."/>
            <person name="Hu J."/>
            <person name="Lefler F.W."/>
            <person name="Laughinghouse H.D. IV."/>
        </authorList>
    </citation>
    <scope>NUCLEOTIDE SEQUENCE [LARGE SCALE GENOMIC DNA]</scope>
    <source>
        <strain evidence="5 6">BLCC-M91</strain>
    </source>
</reference>
<dbReference type="InterPro" id="IPR000719">
    <property type="entry name" value="Prot_kinase_dom"/>
</dbReference>
<keyword evidence="1 3" id="KW-0547">Nucleotide-binding</keyword>
<dbReference type="Pfam" id="PF03781">
    <property type="entry name" value="FGE-sulfatase"/>
    <property type="match status" value="1"/>
</dbReference>
<dbReference type="SUPFAM" id="SSF56112">
    <property type="entry name" value="Protein kinase-like (PK-like)"/>
    <property type="match status" value="1"/>
</dbReference>
<dbReference type="CDD" id="cd14014">
    <property type="entry name" value="STKc_PknB_like"/>
    <property type="match status" value="1"/>
</dbReference>
<protein>
    <submittedName>
        <fullName evidence="5">Bifunctional serine/threonine-protein kinase/formylglycine-generating enzyme family protein</fullName>
    </submittedName>
</protein>
<organism evidence="5 6">
    <name type="scientific">Roseofilum halophilum BLCC-M91</name>
    <dbReference type="NCBI Taxonomy" id="3022259"/>
    <lineage>
        <taxon>Bacteria</taxon>
        <taxon>Bacillati</taxon>
        <taxon>Cyanobacteriota</taxon>
        <taxon>Cyanophyceae</taxon>
        <taxon>Desertifilales</taxon>
        <taxon>Desertifilaceae</taxon>
        <taxon>Roseofilum</taxon>
        <taxon>Roseofilum halophilum</taxon>
    </lineage>
</organism>
<dbReference type="GO" id="GO:0016301">
    <property type="term" value="F:kinase activity"/>
    <property type="evidence" value="ECO:0007669"/>
    <property type="project" value="UniProtKB-KW"/>
</dbReference>
<proteinExistence type="predicted"/>
<dbReference type="EMBL" id="JAQPOK010000063">
    <property type="protein sequence ID" value="MDJ1178689.1"/>
    <property type="molecule type" value="Genomic_DNA"/>
</dbReference>
<evidence type="ECO:0000313" key="6">
    <source>
        <dbReference type="Proteomes" id="UP001231370"/>
    </source>
</evidence>
<dbReference type="InterPro" id="IPR016187">
    <property type="entry name" value="CTDL_fold"/>
</dbReference>
<dbReference type="SMART" id="SM00220">
    <property type="entry name" value="S_TKc"/>
    <property type="match status" value="1"/>
</dbReference>
<dbReference type="PROSITE" id="PS00107">
    <property type="entry name" value="PROTEIN_KINASE_ATP"/>
    <property type="match status" value="1"/>
</dbReference>